<dbReference type="InterPro" id="IPR036390">
    <property type="entry name" value="WH_DNA-bd_sf"/>
</dbReference>
<accession>A0A2Z5G3X1</accession>
<protein>
    <submittedName>
        <fullName evidence="2">Transcriptional regulator, PadR family</fullName>
    </submittedName>
</protein>
<name>A0A2Z5G3X1_9BACT</name>
<dbReference type="AlphaFoldDB" id="A0A2Z5G3X1"/>
<dbReference type="PANTHER" id="PTHR43252:SF6">
    <property type="entry name" value="NEGATIVE TRANSCRIPTION REGULATOR PADR"/>
    <property type="match status" value="1"/>
</dbReference>
<proteinExistence type="predicted"/>
<sequence length="189" mass="20932">MQSITLLGYALLGLLHGKASSGYDLRKIFTETPLGRFSDSPGAIYPALRRLEERQLIIEDQVVRPSKRRRKPLQITPGGVAALKAWLRSPVERADVTSHMDTLMLKFAFMDGVLGETATLRFLRSFQRELNAYIPLLASYVTAESSSLSRSGQLALESGWRGYKAQSQWVAHAISVYGGTTKCLQTVGE</sequence>
<dbReference type="Proteomes" id="UP000253606">
    <property type="component" value="Chromosome"/>
</dbReference>
<dbReference type="InterPro" id="IPR036388">
    <property type="entry name" value="WH-like_DNA-bd_sf"/>
</dbReference>
<dbReference type="Gene3D" id="1.10.10.10">
    <property type="entry name" value="Winged helix-like DNA-binding domain superfamily/Winged helix DNA-binding domain"/>
    <property type="match status" value="1"/>
</dbReference>
<evidence type="ECO:0000313" key="2">
    <source>
        <dbReference type="EMBL" id="AXC13808.1"/>
    </source>
</evidence>
<dbReference type="KEGG" id="abas:ACPOL_4536"/>
<dbReference type="EMBL" id="CP030840">
    <property type="protein sequence ID" value="AXC13808.1"/>
    <property type="molecule type" value="Genomic_DNA"/>
</dbReference>
<reference evidence="2 3" key="1">
    <citation type="journal article" date="2018" name="Front. Microbiol.">
        <title>Hydrolytic Capabilities as a Key to Environmental Success: Chitinolytic and Cellulolytic Acidobacteria From Acidic Sub-arctic Soils and Boreal Peatlands.</title>
        <authorList>
            <person name="Belova S.E."/>
            <person name="Ravin N.V."/>
            <person name="Pankratov T.A."/>
            <person name="Rakitin A.L."/>
            <person name="Ivanova A.A."/>
            <person name="Beletsky A.V."/>
            <person name="Mardanov A.V."/>
            <person name="Sinninghe Damste J.S."/>
            <person name="Dedysh S.N."/>
        </authorList>
    </citation>
    <scope>NUCLEOTIDE SEQUENCE [LARGE SCALE GENOMIC DNA]</scope>
    <source>
        <strain evidence="2 3">SBC82</strain>
    </source>
</reference>
<evidence type="ECO:0000313" key="3">
    <source>
        <dbReference type="Proteomes" id="UP000253606"/>
    </source>
</evidence>
<dbReference type="PANTHER" id="PTHR43252">
    <property type="entry name" value="TRANSCRIPTIONAL REGULATOR YQJI"/>
    <property type="match status" value="1"/>
</dbReference>
<dbReference type="RefSeq" id="WP_161557472.1">
    <property type="nucleotide sequence ID" value="NZ_CP030840.1"/>
</dbReference>
<dbReference type="Pfam" id="PF03551">
    <property type="entry name" value="PadR"/>
    <property type="match status" value="1"/>
</dbReference>
<gene>
    <name evidence="2" type="ORF">ACPOL_4536</name>
</gene>
<evidence type="ECO:0000259" key="1">
    <source>
        <dbReference type="Pfam" id="PF03551"/>
    </source>
</evidence>
<dbReference type="SUPFAM" id="SSF46785">
    <property type="entry name" value="Winged helix' DNA-binding domain"/>
    <property type="match status" value="1"/>
</dbReference>
<keyword evidence="3" id="KW-1185">Reference proteome</keyword>
<dbReference type="InterPro" id="IPR005149">
    <property type="entry name" value="Tscrpt_reg_PadR_N"/>
</dbReference>
<feature type="domain" description="Transcription regulator PadR N-terminal" evidence="1">
    <location>
        <begin position="11"/>
        <end position="84"/>
    </location>
</feature>
<organism evidence="2 3">
    <name type="scientific">Acidisarcina polymorpha</name>
    <dbReference type="NCBI Taxonomy" id="2211140"/>
    <lineage>
        <taxon>Bacteria</taxon>
        <taxon>Pseudomonadati</taxon>
        <taxon>Acidobacteriota</taxon>
        <taxon>Terriglobia</taxon>
        <taxon>Terriglobales</taxon>
        <taxon>Acidobacteriaceae</taxon>
        <taxon>Acidisarcina</taxon>
    </lineage>
</organism>